<evidence type="ECO:0000256" key="1">
    <source>
        <dbReference type="ARBA" id="ARBA00004141"/>
    </source>
</evidence>
<dbReference type="PANTHER" id="PTHR12385:SF96">
    <property type="entry name" value="CHOLINE TRANSPORTER-LIKE PROTEIN"/>
    <property type="match status" value="1"/>
</dbReference>
<feature type="transmembrane region" description="Helical" evidence="6">
    <location>
        <begin position="623"/>
        <end position="644"/>
    </location>
</feature>
<sequence length="1049" mass="120320">MEPTINFQLENQQNKRKCTDLTTLYLTIGLIVIMLLLIIQSFTTLNSEYLSRRCNELTTIGSDLSKTRKQIEQTCLYAILMSFLLLLLSRCFIKWIIWGTCIGSMFIISVVTIVVWMEPHLLIQNVWELTTVEVCSIKMIPTMLFILGASCLTFYRSELRLVGYLFEEISKQSVKIKSIIFQPILTCFIAVLASYFIINLLFASENDKITYPQLLSLILYVWFIIFIIGCQNFMIAGIVTKFHQEQDKSNTKCLFWSTFSHLIHFHLGSVCYGRFITIFKPVAKIILKFCGSRKQEFDHLCLSDTLAHIIIVKDASKYSKSSKKAFNVVQKFEKIFKLSKFGTYILLFIQLMIVVFSVGLAFMIMDEAFLNVRYYLGISIVMTLSTSYCFISAFNAMIETTIFCFFLNFETSQWCSMSKSLTNILCDLIKYYDIQYDNNTQSKVQDDLFNNNLIVLPYPSDYDLTGHFATGTYCPYYVPPPTLLTWAVQADNTERQPTNVSSLYFCIVFVLIMLITIGYCISQSDLKRLTKGYDDCGNVCGENNENNFFHTCGSHDKRNLPKVEVNVKQKGNLTVMHYSCVENCQQGYVEVFNRCWMKNANSTEASDNFSIFQKLSQQLIITWPYLVAVCGISFVFSYIVLILFRYFIEYVIWIIYILFVGMFACAAGFCWYAYVTAKDKDKKGMLIIAILFTIGVVLFVLLLILNRRRIKLVAQIFKEASKAIIDIPALLFEPVITFLALAVAFFLFVYFAIVTETTGTLEADTALDGEFQAKYDPNFAAYMSRIFNILAFIWFTQFIFGCQNFLIAGTVVKWYFSRDKSKVDSPIQKTFLHLVRFHLGSICLGSILLLLMKILKLIVDGIKQQTSNSTSFTAQCLGCLCSCLIEKLDQFLQYLMRNAYIIMAKDGTPFFESGKRAFNLIFRNLKNVLALNNFGDLVLFMGRLFVVLIAGLCGYALMSESGVNIIFPMILAIIFAYFIANCFISVFEMTIDTIFVCYCEDCEENDGISRPYFMSNGLKESFEELKNTTDRKFRFGKPVGIEAGNDRRF</sequence>
<reference evidence="7" key="1">
    <citation type="submission" date="2022-01" db="EMBL/GenBank/DDBJ databases">
        <authorList>
            <person name="King R."/>
        </authorList>
    </citation>
    <scope>NUCLEOTIDE SEQUENCE</scope>
</reference>
<keyword evidence="3 6" id="KW-0812">Transmembrane</keyword>
<dbReference type="EMBL" id="OU895879">
    <property type="protein sequence ID" value="CAG9809583.1"/>
    <property type="molecule type" value="Genomic_DNA"/>
</dbReference>
<feature type="transmembrane region" description="Helical" evidence="6">
    <location>
        <begin position="786"/>
        <end position="816"/>
    </location>
</feature>
<dbReference type="GO" id="GO:0022857">
    <property type="term" value="F:transmembrane transporter activity"/>
    <property type="evidence" value="ECO:0007669"/>
    <property type="project" value="InterPro"/>
</dbReference>
<feature type="transmembrane region" description="Helical" evidence="6">
    <location>
        <begin position="937"/>
        <end position="958"/>
    </location>
</feature>
<feature type="transmembrane region" description="Helical" evidence="6">
    <location>
        <begin position="727"/>
        <end position="753"/>
    </location>
</feature>
<comment type="similarity">
    <text evidence="2">Belongs to the CTL (choline transporter-like) family.</text>
</comment>
<feature type="transmembrane region" description="Helical" evidence="6">
    <location>
        <begin position="176"/>
        <end position="198"/>
    </location>
</feature>
<evidence type="ECO:0000313" key="8">
    <source>
        <dbReference type="Proteomes" id="UP001153620"/>
    </source>
</evidence>
<proteinExistence type="inferred from homology"/>
<keyword evidence="4 6" id="KW-1133">Transmembrane helix</keyword>
<reference evidence="7" key="2">
    <citation type="submission" date="2022-10" db="EMBL/GenBank/DDBJ databases">
        <authorList>
            <consortium name="ENA_rothamsted_submissions"/>
            <consortium name="culmorum"/>
            <person name="King R."/>
        </authorList>
    </citation>
    <scope>NUCLEOTIDE SEQUENCE</scope>
</reference>
<keyword evidence="5 6" id="KW-0472">Membrane</keyword>
<dbReference type="Proteomes" id="UP001153620">
    <property type="component" value="Chromosome 3"/>
</dbReference>
<evidence type="ECO:0000256" key="2">
    <source>
        <dbReference type="ARBA" id="ARBA00007168"/>
    </source>
</evidence>
<dbReference type="AlphaFoldDB" id="A0A9N9S463"/>
<feature type="transmembrane region" description="Helical" evidence="6">
    <location>
        <begin position="137"/>
        <end position="155"/>
    </location>
</feature>
<dbReference type="InterPro" id="IPR007603">
    <property type="entry name" value="Choline_transptr-like"/>
</dbReference>
<protein>
    <submittedName>
        <fullName evidence="7">Uncharacterized protein</fullName>
    </submittedName>
</protein>
<feature type="transmembrane region" description="Helical" evidence="6">
    <location>
        <begin position="385"/>
        <end position="409"/>
    </location>
</feature>
<feature type="transmembrane region" description="Helical" evidence="6">
    <location>
        <begin position="341"/>
        <end position="365"/>
    </location>
</feature>
<feature type="transmembrane region" description="Helical" evidence="6">
    <location>
        <begin position="965"/>
        <end position="987"/>
    </location>
</feature>
<keyword evidence="8" id="KW-1185">Reference proteome</keyword>
<accession>A0A9N9S463</accession>
<evidence type="ECO:0000256" key="3">
    <source>
        <dbReference type="ARBA" id="ARBA00022692"/>
    </source>
</evidence>
<dbReference type="OrthoDB" id="420519at2759"/>
<feature type="transmembrane region" description="Helical" evidence="6">
    <location>
        <begin position="71"/>
        <end position="88"/>
    </location>
</feature>
<dbReference type="Pfam" id="PF04515">
    <property type="entry name" value="Choline_transpo"/>
    <property type="match status" value="2"/>
</dbReference>
<feature type="transmembrane region" description="Helical" evidence="6">
    <location>
        <begin position="651"/>
        <end position="674"/>
    </location>
</feature>
<gene>
    <name evidence="7" type="ORF">CHIRRI_LOCUS12404</name>
</gene>
<name>A0A9N9S463_9DIPT</name>
<feature type="transmembrane region" description="Helical" evidence="6">
    <location>
        <begin position="95"/>
        <end position="117"/>
    </location>
</feature>
<feature type="transmembrane region" description="Helical" evidence="6">
    <location>
        <begin position="21"/>
        <end position="42"/>
    </location>
</feature>
<feature type="transmembrane region" description="Helical" evidence="6">
    <location>
        <begin position="686"/>
        <end position="706"/>
    </location>
</feature>
<evidence type="ECO:0000256" key="6">
    <source>
        <dbReference type="SAM" id="Phobius"/>
    </source>
</evidence>
<comment type="subcellular location">
    <subcellularLocation>
        <location evidence="1">Membrane</location>
        <topology evidence="1">Multi-pass membrane protein</topology>
    </subcellularLocation>
</comment>
<evidence type="ECO:0000313" key="7">
    <source>
        <dbReference type="EMBL" id="CAG9809583.1"/>
    </source>
</evidence>
<evidence type="ECO:0000256" key="4">
    <source>
        <dbReference type="ARBA" id="ARBA00022989"/>
    </source>
</evidence>
<evidence type="ECO:0000256" key="5">
    <source>
        <dbReference type="ARBA" id="ARBA00023136"/>
    </source>
</evidence>
<dbReference type="GO" id="GO:0016020">
    <property type="term" value="C:membrane"/>
    <property type="evidence" value="ECO:0007669"/>
    <property type="project" value="UniProtKB-SubCell"/>
</dbReference>
<organism evidence="7 8">
    <name type="scientific">Chironomus riparius</name>
    <dbReference type="NCBI Taxonomy" id="315576"/>
    <lineage>
        <taxon>Eukaryota</taxon>
        <taxon>Metazoa</taxon>
        <taxon>Ecdysozoa</taxon>
        <taxon>Arthropoda</taxon>
        <taxon>Hexapoda</taxon>
        <taxon>Insecta</taxon>
        <taxon>Pterygota</taxon>
        <taxon>Neoptera</taxon>
        <taxon>Endopterygota</taxon>
        <taxon>Diptera</taxon>
        <taxon>Nematocera</taxon>
        <taxon>Chironomoidea</taxon>
        <taxon>Chironomidae</taxon>
        <taxon>Chironominae</taxon>
        <taxon>Chironomus</taxon>
    </lineage>
</organism>
<dbReference type="PANTHER" id="PTHR12385">
    <property type="entry name" value="CHOLINE TRANSPORTER-LIKE (SLC FAMILY 44)"/>
    <property type="match status" value="1"/>
</dbReference>
<feature type="transmembrane region" description="Helical" evidence="6">
    <location>
        <begin position="503"/>
        <end position="521"/>
    </location>
</feature>
<feature type="transmembrane region" description="Helical" evidence="6">
    <location>
        <begin position="218"/>
        <end position="239"/>
    </location>
</feature>